<dbReference type="Gene3D" id="2.170.270.10">
    <property type="entry name" value="SET domain"/>
    <property type="match status" value="1"/>
</dbReference>
<dbReference type="InterPro" id="IPR046341">
    <property type="entry name" value="SET_dom_sf"/>
</dbReference>
<accession>A0A7S0LDV9</accession>
<dbReference type="GO" id="GO:0005634">
    <property type="term" value="C:nucleus"/>
    <property type="evidence" value="ECO:0007669"/>
    <property type="project" value="TreeGrafter"/>
</dbReference>
<keyword evidence="2" id="KW-0812">Transmembrane</keyword>
<gene>
    <name evidence="4" type="ORF">CPEL01642_LOCUS13264</name>
</gene>
<dbReference type="Pfam" id="PF00856">
    <property type="entry name" value="SET"/>
    <property type="match status" value="1"/>
</dbReference>
<dbReference type="AlphaFoldDB" id="A0A7S0LDV9"/>
<dbReference type="InterPro" id="IPR001214">
    <property type="entry name" value="SET_dom"/>
</dbReference>
<feature type="transmembrane region" description="Helical" evidence="2">
    <location>
        <begin position="20"/>
        <end position="41"/>
    </location>
</feature>
<dbReference type="PANTHER" id="PTHR46167">
    <property type="entry name" value="N-LYSINE METHYLTRANSFERASE KMT5A"/>
    <property type="match status" value="1"/>
</dbReference>
<protein>
    <recommendedName>
        <fullName evidence="3">SET domain-containing protein</fullName>
    </recommendedName>
</protein>
<evidence type="ECO:0000259" key="3">
    <source>
        <dbReference type="PROSITE" id="PS50280"/>
    </source>
</evidence>
<organism evidence="4">
    <name type="scientific">Coccolithus braarudii</name>
    <dbReference type="NCBI Taxonomy" id="221442"/>
    <lineage>
        <taxon>Eukaryota</taxon>
        <taxon>Haptista</taxon>
        <taxon>Haptophyta</taxon>
        <taxon>Prymnesiophyceae</taxon>
        <taxon>Coccolithales</taxon>
        <taxon>Coccolithaceae</taxon>
        <taxon>Coccolithus</taxon>
    </lineage>
</organism>
<dbReference type="SUPFAM" id="SSF82199">
    <property type="entry name" value="SET domain"/>
    <property type="match status" value="1"/>
</dbReference>
<reference evidence="4" key="1">
    <citation type="submission" date="2021-01" db="EMBL/GenBank/DDBJ databases">
        <authorList>
            <person name="Corre E."/>
            <person name="Pelletier E."/>
            <person name="Niang G."/>
            <person name="Scheremetjew M."/>
            <person name="Finn R."/>
            <person name="Kale V."/>
            <person name="Holt S."/>
            <person name="Cochrane G."/>
            <person name="Meng A."/>
            <person name="Brown T."/>
            <person name="Cohen L."/>
        </authorList>
    </citation>
    <scope>NUCLEOTIDE SEQUENCE</scope>
    <source>
        <strain evidence="4">PLY182g</strain>
    </source>
</reference>
<name>A0A7S0LDV9_9EUKA</name>
<evidence type="ECO:0000256" key="2">
    <source>
        <dbReference type="SAM" id="Phobius"/>
    </source>
</evidence>
<dbReference type="InterPro" id="IPR051760">
    <property type="entry name" value="KMT5A"/>
</dbReference>
<keyword evidence="2" id="KW-1133">Transmembrane helix</keyword>
<dbReference type="EMBL" id="HBEY01027988">
    <property type="protein sequence ID" value="CAD8609886.1"/>
    <property type="molecule type" value="Transcribed_RNA"/>
</dbReference>
<dbReference type="GO" id="GO:0042799">
    <property type="term" value="F:histone H4K20 methyltransferase activity"/>
    <property type="evidence" value="ECO:0007669"/>
    <property type="project" value="TreeGrafter"/>
</dbReference>
<dbReference type="SMART" id="SM00317">
    <property type="entry name" value="SET"/>
    <property type="match status" value="1"/>
</dbReference>
<dbReference type="GO" id="GO:0005700">
    <property type="term" value="C:polytene chromosome"/>
    <property type="evidence" value="ECO:0007669"/>
    <property type="project" value="TreeGrafter"/>
</dbReference>
<dbReference type="PROSITE" id="PS50280">
    <property type="entry name" value="SET"/>
    <property type="match status" value="1"/>
</dbReference>
<sequence>MIRTTVFVTMIRPCFSVHTQLRSILLAAFSLVVSVVIAVGVRATTRRKGLLAAPRRWWAHGIEVRQSLIPNSGDGLFATRGFAAGETIGEYYGQVLTLLQAHRLEHRDYLMGGFGINAHVDARFAMDAPARYINDHFDQTKLNARFEKLKPKRRALAVATRDIRAGEEIYASYGETYWRARGIDPSTGKALPASGENGPSSTACAASHLRT</sequence>
<feature type="domain" description="SET" evidence="3">
    <location>
        <begin position="60"/>
        <end position="174"/>
    </location>
</feature>
<dbReference type="PANTHER" id="PTHR46167:SF1">
    <property type="entry name" value="N-LYSINE METHYLTRANSFERASE KMT5A"/>
    <property type="match status" value="1"/>
</dbReference>
<evidence type="ECO:0000313" key="4">
    <source>
        <dbReference type="EMBL" id="CAD8609886.1"/>
    </source>
</evidence>
<keyword evidence="2" id="KW-0472">Membrane</keyword>
<proteinExistence type="predicted"/>
<feature type="region of interest" description="Disordered" evidence="1">
    <location>
        <begin position="188"/>
        <end position="211"/>
    </location>
</feature>
<dbReference type="GO" id="GO:0006357">
    <property type="term" value="P:regulation of transcription by RNA polymerase II"/>
    <property type="evidence" value="ECO:0007669"/>
    <property type="project" value="TreeGrafter"/>
</dbReference>
<evidence type="ECO:0000256" key="1">
    <source>
        <dbReference type="SAM" id="MobiDB-lite"/>
    </source>
</evidence>